<keyword evidence="2" id="KW-0378">Hydrolase</keyword>
<evidence type="ECO:0000313" key="4">
    <source>
        <dbReference type="EMBL" id="KAK3938223.1"/>
    </source>
</evidence>
<dbReference type="GO" id="GO:0046486">
    <property type="term" value="P:glycerolipid metabolic process"/>
    <property type="evidence" value="ECO:0007669"/>
    <property type="project" value="UniProtKB-ARBA"/>
</dbReference>
<dbReference type="Gene3D" id="3.40.1090.10">
    <property type="entry name" value="Cytosolic phospholipase A2 catalytic domain"/>
    <property type="match status" value="1"/>
</dbReference>
<dbReference type="GO" id="GO:0047499">
    <property type="term" value="F:calcium-independent phospholipase A2 activity"/>
    <property type="evidence" value="ECO:0007669"/>
    <property type="project" value="TreeGrafter"/>
</dbReference>
<dbReference type="PANTHER" id="PTHR24185:SF8">
    <property type="entry name" value="PNPLA DOMAIN-CONTAINING PROTEIN"/>
    <property type="match status" value="1"/>
</dbReference>
<feature type="active site" description="Nucleophile" evidence="2">
    <location>
        <position position="491"/>
    </location>
</feature>
<comment type="caution">
    <text evidence="4">The sequence shown here is derived from an EMBL/GenBank/DDBJ whole genome shotgun (WGS) entry which is preliminary data.</text>
</comment>
<proteinExistence type="predicted"/>
<dbReference type="EMBL" id="MU853834">
    <property type="protein sequence ID" value="KAK3938223.1"/>
    <property type="molecule type" value="Genomic_DNA"/>
</dbReference>
<keyword evidence="2" id="KW-0442">Lipid degradation</keyword>
<dbReference type="GO" id="GO:0016042">
    <property type="term" value="P:lipid catabolic process"/>
    <property type="evidence" value="ECO:0007669"/>
    <property type="project" value="UniProtKB-UniRule"/>
</dbReference>
<evidence type="ECO:0000313" key="5">
    <source>
        <dbReference type="Proteomes" id="UP001303473"/>
    </source>
</evidence>
<dbReference type="Pfam" id="PF01734">
    <property type="entry name" value="Patatin"/>
    <property type="match status" value="1"/>
</dbReference>
<sequence length="894" mass="99302">MACKHTEWLCLSGQGSSSLVRQTGRLRSLVRSLPSPSTQTPTLVLLLESRNGRILTADEPCTSATSPGTIHLCLDSETLSQNNPVLVASSFPVQSRRRIALRKGYKCCSTLRRHTLSGSPDNTESLIHSQVLLPFVDVFCFIYHDTSDLDYIVYCLNGWVEARKSSAIQCVLPEMLILLTEEGVRKAQASKQLLTNLAPNIVQEYCLRFTKIKKDELNSPNGRSCLRRHLRKASDRMRHRRADRSLLFSASHFMAFSEIAFDHLVLTETFDFLKASRLRNPVAADLAQHLTNFVNQVQSAQELTTFAAETIASSFLLDHFHPPGMHAFKSSEVFHALYRDTCAYVACLTVQPDRPDGHLLPSAFVSLILKTMNSPHKEYLSGRSAAEIHLATLQKYASSWAELRSEKTCFVCIRRTDDDPWLFRINACFLCRVESQVAVPVHPPTAGIGILCIDGGGVRGIIPTTVLELLEERIGLPILIQEHFKLAFGISAGFQSGPLAGIPLFSAVVKLVVALFNDGMYRAKHLERVLRETYGSDTKMLDPSYATTIGAKIGLPAATVCEPSTILFTNYNGIGEGAVRIGYDVHQGAEDANVWEVARGCTAAPAYFKPKYIEGVGPLQDAGVLQNNPLTIALSELHAVYPGVSAPQFLINLGTGTVRSPDGPQEKPTGIFANSFIMRLFRSYMSLIRGRRTWEDFRRSIKKSSVTDRFFRLDITFEGPEPKLDDVKAIPELKDMVRANEALSQAIDEISRCITASLFYFELESIPENRNGEFSGVGHIFCFRRKSDPALEALIDKLSRSSARFIINGVEIPGDITDPSFRDENGNFRKIIAFKTRGEIAISLREGRCQAYPISGAPFSVERLVAAQGLKKEGTCTEEVCRRTKRRRSVRGRS</sequence>
<evidence type="ECO:0000259" key="3">
    <source>
        <dbReference type="PROSITE" id="PS51635"/>
    </source>
</evidence>
<feature type="short sequence motif" description="GXGXXG" evidence="2">
    <location>
        <begin position="455"/>
        <end position="460"/>
    </location>
</feature>
<dbReference type="InterPro" id="IPR016035">
    <property type="entry name" value="Acyl_Trfase/lysoPLipase"/>
</dbReference>
<dbReference type="SUPFAM" id="SSF52151">
    <property type="entry name" value="FabD/lysophospholipase-like"/>
    <property type="match status" value="1"/>
</dbReference>
<keyword evidence="1 2" id="KW-0443">Lipid metabolism</keyword>
<keyword evidence="5" id="KW-1185">Reference proteome</keyword>
<evidence type="ECO:0000256" key="2">
    <source>
        <dbReference type="PROSITE-ProRule" id="PRU01161"/>
    </source>
</evidence>
<feature type="short sequence motif" description="GXSXG" evidence="2">
    <location>
        <begin position="489"/>
        <end position="493"/>
    </location>
</feature>
<dbReference type="Proteomes" id="UP001303473">
    <property type="component" value="Unassembled WGS sequence"/>
</dbReference>
<organism evidence="4 5">
    <name type="scientific">Diplogelasinospora grovesii</name>
    <dbReference type="NCBI Taxonomy" id="303347"/>
    <lineage>
        <taxon>Eukaryota</taxon>
        <taxon>Fungi</taxon>
        <taxon>Dikarya</taxon>
        <taxon>Ascomycota</taxon>
        <taxon>Pezizomycotina</taxon>
        <taxon>Sordariomycetes</taxon>
        <taxon>Sordariomycetidae</taxon>
        <taxon>Sordariales</taxon>
        <taxon>Diplogelasinosporaceae</taxon>
        <taxon>Diplogelasinospora</taxon>
    </lineage>
</organism>
<dbReference type="InterPro" id="IPR002641">
    <property type="entry name" value="PNPLA_dom"/>
</dbReference>
<dbReference type="CDD" id="cd07199">
    <property type="entry name" value="Pat17_PNPLA8_PNPLA9_like"/>
    <property type="match status" value="1"/>
</dbReference>
<dbReference type="PANTHER" id="PTHR24185">
    <property type="entry name" value="CALCIUM-INDEPENDENT PHOSPHOLIPASE A2-GAMMA"/>
    <property type="match status" value="1"/>
</dbReference>
<dbReference type="PROSITE" id="PS51635">
    <property type="entry name" value="PNPLA"/>
    <property type="match status" value="1"/>
</dbReference>
<gene>
    <name evidence="4" type="ORF">QBC46DRAFT_365641</name>
</gene>
<reference evidence="5" key="1">
    <citation type="journal article" date="2023" name="Mol. Phylogenet. Evol.">
        <title>Genome-scale phylogeny and comparative genomics of the fungal order Sordariales.</title>
        <authorList>
            <person name="Hensen N."/>
            <person name="Bonometti L."/>
            <person name="Westerberg I."/>
            <person name="Brannstrom I.O."/>
            <person name="Guillou S."/>
            <person name="Cros-Aarteil S."/>
            <person name="Calhoun S."/>
            <person name="Haridas S."/>
            <person name="Kuo A."/>
            <person name="Mondo S."/>
            <person name="Pangilinan J."/>
            <person name="Riley R."/>
            <person name="LaButti K."/>
            <person name="Andreopoulos B."/>
            <person name="Lipzen A."/>
            <person name="Chen C."/>
            <person name="Yan M."/>
            <person name="Daum C."/>
            <person name="Ng V."/>
            <person name="Clum A."/>
            <person name="Steindorff A."/>
            <person name="Ohm R.A."/>
            <person name="Martin F."/>
            <person name="Silar P."/>
            <person name="Natvig D.O."/>
            <person name="Lalanne C."/>
            <person name="Gautier V."/>
            <person name="Ament-Velasquez S.L."/>
            <person name="Kruys A."/>
            <person name="Hutchinson M.I."/>
            <person name="Powell A.J."/>
            <person name="Barry K."/>
            <person name="Miller A.N."/>
            <person name="Grigoriev I.V."/>
            <person name="Debuchy R."/>
            <person name="Gladieux P."/>
            <person name="Hiltunen Thoren M."/>
            <person name="Johannesson H."/>
        </authorList>
    </citation>
    <scope>NUCLEOTIDE SEQUENCE [LARGE SCALE GENOMIC DNA]</scope>
    <source>
        <strain evidence="5">CBS 340.73</strain>
    </source>
</reference>
<protein>
    <submittedName>
        <fullName evidence="4">Patatin-like phospholipase-like protein</fullName>
    </submittedName>
</protein>
<evidence type="ECO:0000256" key="1">
    <source>
        <dbReference type="ARBA" id="ARBA00023098"/>
    </source>
</evidence>
<comment type="caution">
    <text evidence="2">Lacks conserved residue(s) required for the propagation of feature annotation.</text>
</comment>
<feature type="domain" description="PNPLA" evidence="3">
    <location>
        <begin position="451"/>
        <end position="634"/>
    </location>
</feature>
<dbReference type="GO" id="GO:0016020">
    <property type="term" value="C:membrane"/>
    <property type="evidence" value="ECO:0007669"/>
    <property type="project" value="TreeGrafter"/>
</dbReference>
<dbReference type="GO" id="GO:0019369">
    <property type="term" value="P:arachidonate metabolic process"/>
    <property type="evidence" value="ECO:0007669"/>
    <property type="project" value="TreeGrafter"/>
</dbReference>
<accession>A0AAN6S337</accession>
<dbReference type="AlphaFoldDB" id="A0AAN6S337"/>
<feature type="active site" description="Proton acceptor" evidence="2">
    <location>
        <position position="621"/>
    </location>
</feature>
<name>A0AAN6S337_9PEZI</name>